<dbReference type="GO" id="GO:0005829">
    <property type="term" value="C:cytosol"/>
    <property type="evidence" value="ECO:0007669"/>
    <property type="project" value="TreeGrafter"/>
</dbReference>
<dbReference type="Pfam" id="PF00072">
    <property type="entry name" value="Response_reg"/>
    <property type="match status" value="1"/>
</dbReference>
<evidence type="ECO:0000313" key="11">
    <source>
        <dbReference type="Proteomes" id="UP000789845"/>
    </source>
</evidence>
<dbReference type="SUPFAM" id="SSF52172">
    <property type="entry name" value="CheY-like"/>
    <property type="match status" value="1"/>
</dbReference>
<feature type="domain" description="OmpR/PhoB-type" evidence="9">
    <location>
        <begin position="124"/>
        <end position="224"/>
    </location>
</feature>
<feature type="modified residue" description="4-aspartylphosphate" evidence="6">
    <location>
        <position position="53"/>
    </location>
</feature>
<dbReference type="SMART" id="SM00448">
    <property type="entry name" value="REC"/>
    <property type="match status" value="1"/>
</dbReference>
<sequence>MMKKILIIDDEPRMLDLISLYLLPKDFHCIKYTSAIDAIQYLQSHEVDLILLDIMMPELDGWEACKIIRKKWDYPIIMLTALSNKPDVVKGLSLGADDYISKPFDGDELIARIEANLRRNHNSTRIISFQGLVLNQESYELHFRDQLLSLTPKELSMMGLFLNNPNKVFTRDHLISTIWGHGVSTEDRTVDSHVRNLRDKLRKAGFPSDEYLLTVWGVGYKWLGAE</sequence>
<evidence type="ECO:0000256" key="7">
    <source>
        <dbReference type="PROSITE-ProRule" id="PRU01091"/>
    </source>
</evidence>
<evidence type="ECO:0000259" key="8">
    <source>
        <dbReference type="PROSITE" id="PS50110"/>
    </source>
</evidence>
<dbReference type="InterPro" id="IPR001867">
    <property type="entry name" value="OmpR/PhoB-type_DNA-bd"/>
</dbReference>
<dbReference type="SMART" id="SM00862">
    <property type="entry name" value="Trans_reg_C"/>
    <property type="match status" value="1"/>
</dbReference>
<keyword evidence="3" id="KW-0805">Transcription regulation</keyword>
<dbReference type="InterPro" id="IPR001789">
    <property type="entry name" value="Sig_transdc_resp-reg_receiver"/>
</dbReference>
<keyword evidence="11" id="KW-1185">Reference proteome</keyword>
<dbReference type="GO" id="GO:0006355">
    <property type="term" value="P:regulation of DNA-templated transcription"/>
    <property type="evidence" value="ECO:0007669"/>
    <property type="project" value="InterPro"/>
</dbReference>
<dbReference type="Gene3D" id="1.10.10.10">
    <property type="entry name" value="Winged helix-like DNA-binding domain superfamily/Winged helix DNA-binding domain"/>
    <property type="match status" value="1"/>
</dbReference>
<dbReference type="AlphaFoldDB" id="A0A9C7LD69"/>
<dbReference type="InterPro" id="IPR036388">
    <property type="entry name" value="WH-like_DNA-bd_sf"/>
</dbReference>
<dbReference type="GO" id="GO:0032993">
    <property type="term" value="C:protein-DNA complex"/>
    <property type="evidence" value="ECO:0007669"/>
    <property type="project" value="TreeGrafter"/>
</dbReference>
<dbReference type="PROSITE" id="PS50110">
    <property type="entry name" value="RESPONSE_REGULATORY"/>
    <property type="match status" value="1"/>
</dbReference>
<name>A0A9C7LD69_9BACI</name>
<keyword evidence="5" id="KW-0804">Transcription</keyword>
<dbReference type="GO" id="GO:0000156">
    <property type="term" value="F:phosphorelay response regulator activity"/>
    <property type="evidence" value="ECO:0007669"/>
    <property type="project" value="TreeGrafter"/>
</dbReference>
<proteinExistence type="predicted"/>
<feature type="domain" description="Response regulatory" evidence="8">
    <location>
        <begin position="4"/>
        <end position="117"/>
    </location>
</feature>
<dbReference type="PANTHER" id="PTHR48111">
    <property type="entry name" value="REGULATOR OF RPOS"/>
    <property type="match status" value="1"/>
</dbReference>
<evidence type="ECO:0000256" key="1">
    <source>
        <dbReference type="ARBA" id="ARBA00022553"/>
    </source>
</evidence>
<dbReference type="Proteomes" id="UP000789845">
    <property type="component" value="Unassembled WGS sequence"/>
</dbReference>
<keyword evidence="1 6" id="KW-0597">Phosphoprotein</keyword>
<gene>
    <name evidence="10" type="primary">walR_3</name>
    <name evidence="10" type="ORF">NEOCIP111885_04595</name>
</gene>
<dbReference type="GO" id="GO:0000976">
    <property type="term" value="F:transcription cis-regulatory region binding"/>
    <property type="evidence" value="ECO:0007669"/>
    <property type="project" value="TreeGrafter"/>
</dbReference>
<evidence type="ECO:0000256" key="5">
    <source>
        <dbReference type="ARBA" id="ARBA00023163"/>
    </source>
</evidence>
<evidence type="ECO:0000256" key="3">
    <source>
        <dbReference type="ARBA" id="ARBA00023015"/>
    </source>
</evidence>
<evidence type="ECO:0000256" key="4">
    <source>
        <dbReference type="ARBA" id="ARBA00023125"/>
    </source>
</evidence>
<feature type="DNA-binding region" description="OmpR/PhoB-type" evidence="7">
    <location>
        <begin position="124"/>
        <end position="224"/>
    </location>
</feature>
<keyword evidence="4 7" id="KW-0238">DNA-binding</keyword>
<evidence type="ECO:0000256" key="2">
    <source>
        <dbReference type="ARBA" id="ARBA00023012"/>
    </source>
</evidence>
<dbReference type="PROSITE" id="PS51755">
    <property type="entry name" value="OMPR_PHOB"/>
    <property type="match status" value="1"/>
</dbReference>
<dbReference type="Pfam" id="PF00486">
    <property type="entry name" value="Trans_reg_C"/>
    <property type="match status" value="1"/>
</dbReference>
<dbReference type="Gene3D" id="3.40.50.2300">
    <property type="match status" value="1"/>
</dbReference>
<evidence type="ECO:0000259" key="9">
    <source>
        <dbReference type="PROSITE" id="PS51755"/>
    </source>
</evidence>
<evidence type="ECO:0000313" key="10">
    <source>
        <dbReference type="EMBL" id="CAG9610815.1"/>
    </source>
</evidence>
<dbReference type="InterPro" id="IPR011006">
    <property type="entry name" value="CheY-like_superfamily"/>
</dbReference>
<dbReference type="CDD" id="cd17574">
    <property type="entry name" value="REC_OmpR"/>
    <property type="match status" value="1"/>
</dbReference>
<dbReference type="InterPro" id="IPR039420">
    <property type="entry name" value="WalR-like"/>
</dbReference>
<keyword evidence="2" id="KW-0902">Two-component regulatory system</keyword>
<dbReference type="PANTHER" id="PTHR48111:SF73">
    <property type="entry name" value="ALKALINE PHOSPHATASE SYNTHESIS TRANSCRIPTIONAL REGULATORY PROTEIN PHOP"/>
    <property type="match status" value="1"/>
</dbReference>
<dbReference type="EMBL" id="CAKJTG010000057">
    <property type="protein sequence ID" value="CAG9610815.1"/>
    <property type="molecule type" value="Genomic_DNA"/>
</dbReference>
<dbReference type="FunFam" id="3.40.50.2300:FF:000001">
    <property type="entry name" value="DNA-binding response regulator PhoB"/>
    <property type="match status" value="1"/>
</dbReference>
<accession>A0A9C7LD69</accession>
<reference evidence="10" key="1">
    <citation type="submission" date="2021-10" db="EMBL/GenBank/DDBJ databases">
        <authorList>
            <person name="Criscuolo A."/>
        </authorList>
    </citation>
    <scope>NUCLEOTIDE SEQUENCE</scope>
    <source>
        <strain evidence="10">CIP111885</strain>
    </source>
</reference>
<protein>
    <submittedName>
        <fullName evidence="10">Transcriptional regulatory protein WalR</fullName>
    </submittedName>
</protein>
<organism evidence="10 11">
    <name type="scientific">Pseudoneobacillus rhizosphaerae</name>
    <dbReference type="NCBI Taxonomy" id="2880968"/>
    <lineage>
        <taxon>Bacteria</taxon>
        <taxon>Bacillati</taxon>
        <taxon>Bacillota</taxon>
        <taxon>Bacilli</taxon>
        <taxon>Bacillales</taxon>
        <taxon>Bacillaceae</taxon>
        <taxon>Pseudoneobacillus</taxon>
    </lineage>
</organism>
<dbReference type="Gene3D" id="6.10.250.690">
    <property type="match status" value="1"/>
</dbReference>
<dbReference type="CDD" id="cd00383">
    <property type="entry name" value="trans_reg_C"/>
    <property type="match status" value="1"/>
</dbReference>
<evidence type="ECO:0000256" key="6">
    <source>
        <dbReference type="PROSITE-ProRule" id="PRU00169"/>
    </source>
</evidence>
<comment type="caution">
    <text evidence="10">The sequence shown here is derived from an EMBL/GenBank/DDBJ whole genome shotgun (WGS) entry which is preliminary data.</text>
</comment>